<accession>A0A4V3SAG5</accession>
<evidence type="ECO:0000313" key="3">
    <source>
        <dbReference type="Proteomes" id="UP000310200"/>
    </source>
</evidence>
<protein>
    <submittedName>
        <fullName evidence="2">EF-hand domain-containing family member B</fullName>
    </submittedName>
</protein>
<dbReference type="InterPro" id="IPR057428">
    <property type="entry name" value="EFHB_EF-hand_C"/>
</dbReference>
<evidence type="ECO:0000313" key="2">
    <source>
        <dbReference type="EMBL" id="TGZ48954.1"/>
    </source>
</evidence>
<sequence length="381" mass="44476">MKQVLEIEGSATIQEGIARSWYRKSHNYYEPSEQITRDYKKFSDKCTIFGKPPKNRGSESRIRRILTWINHDPVTLVNRRQADFIERTRSFVGQVKDPELSRFNADIVHGRKNIKDDVGVSDILRDFDLNEQEVFRWQCLQDLNDFRRKLKKRMPEVPFLDMEDEFSRLDKNHVGVLPEDEVFLIFDRHRIYPNKKFLVPLMDKLQLREDGNVNYRDVLKLLNWKHSLPVLPTIKQASVASPDCTTSYNDSIRNIQTTDSAKVRVAGLPSERSDFLITTLPRPGLYPDKENLGDQTSVHCLISPSIFTRYGLTHIDFFKTRDKEEIRSIFENIGFEFPEDSFDTLWQEGRRKDCCTDGVCVETFQELLATLGLVAKKRTCS</sequence>
<dbReference type="Pfam" id="PF25325">
    <property type="entry name" value="EF-hand_EFHB_C"/>
    <property type="match status" value="1"/>
</dbReference>
<dbReference type="InterPro" id="IPR011992">
    <property type="entry name" value="EF-hand-dom_pair"/>
</dbReference>
<dbReference type="EMBL" id="QBLH01002286">
    <property type="protein sequence ID" value="TGZ48954.1"/>
    <property type="molecule type" value="Genomic_DNA"/>
</dbReference>
<dbReference type="SUPFAM" id="SSF47473">
    <property type="entry name" value="EF-hand"/>
    <property type="match status" value="1"/>
</dbReference>
<dbReference type="AlphaFoldDB" id="A0A4V3SAG5"/>
<reference evidence="2 3" key="1">
    <citation type="journal article" date="2019" name="Philos. Trans. R. Soc. Lond., B, Biol. Sci.">
        <title>Ant behaviour and brain gene expression of defending hosts depend on the ecological success of the intruding social parasite.</title>
        <authorList>
            <person name="Kaur R."/>
            <person name="Stoldt M."/>
            <person name="Jongepier E."/>
            <person name="Feldmeyer B."/>
            <person name="Menzel F."/>
            <person name="Bornberg-Bauer E."/>
            <person name="Foitzik S."/>
        </authorList>
    </citation>
    <scope>NUCLEOTIDE SEQUENCE [LARGE SCALE GENOMIC DNA]</scope>
    <source>
        <tissue evidence="2">Whole body</tissue>
    </source>
</reference>
<proteinExistence type="predicted"/>
<feature type="domain" description="EFHB C-terminal EF-hand" evidence="1">
    <location>
        <begin position="300"/>
        <end position="370"/>
    </location>
</feature>
<evidence type="ECO:0000259" key="1">
    <source>
        <dbReference type="Pfam" id="PF25325"/>
    </source>
</evidence>
<dbReference type="STRING" id="300112.A0A4V3SAG5"/>
<comment type="caution">
    <text evidence="2">The sequence shown here is derived from an EMBL/GenBank/DDBJ whole genome shotgun (WGS) entry which is preliminary data.</text>
</comment>
<dbReference type="Proteomes" id="UP000310200">
    <property type="component" value="Unassembled WGS sequence"/>
</dbReference>
<keyword evidence="3" id="KW-1185">Reference proteome</keyword>
<gene>
    <name evidence="2" type="ORF">DBV15_03372</name>
</gene>
<name>A0A4V3SAG5_9HYME</name>
<organism evidence="2 3">
    <name type="scientific">Temnothorax longispinosus</name>
    <dbReference type="NCBI Taxonomy" id="300112"/>
    <lineage>
        <taxon>Eukaryota</taxon>
        <taxon>Metazoa</taxon>
        <taxon>Ecdysozoa</taxon>
        <taxon>Arthropoda</taxon>
        <taxon>Hexapoda</taxon>
        <taxon>Insecta</taxon>
        <taxon>Pterygota</taxon>
        <taxon>Neoptera</taxon>
        <taxon>Endopterygota</taxon>
        <taxon>Hymenoptera</taxon>
        <taxon>Apocrita</taxon>
        <taxon>Aculeata</taxon>
        <taxon>Formicoidea</taxon>
        <taxon>Formicidae</taxon>
        <taxon>Myrmicinae</taxon>
        <taxon>Temnothorax</taxon>
    </lineage>
</organism>